<dbReference type="AlphaFoldDB" id="A0AA43ATZ2"/>
<comment type="caution">
    <text evidence="1">The sequence shown here is derived from an EMBL/GenBank/DDBJ whole genome shotgun (WGS) entry which is preliminary data.</text>
</comment>
<dbReference type="EMBL" id="JAOCJW010000006">
    <property type="protein sequence ID" value="MDH2004888.1"/>
    <property type="molecule type" value="Genomic_DNA"/>
</dbReference>
<proteinExistence type="predicted"/>
<dbReference type="Proteomes" id="UP001161294">
    <property type="component" value="Unassembled WGS sequence"/>
</dbReference>
<protein>
    <submittedName>
        <fullName evidence="1">Uncharacterized protein</fullName>
    </submittedName>
</protein>
<organism evidence="1 2">
    <name type="scientific">Comamonas aquatica</name>
    <dbReference type="NCBI Taxonomy" id="225991"/>
    <lineage>
        <taxon>Bacteria</taxon>
        <taxon>Pseudomonadati</taxon>
        <taxon>Pseudomonadota</taxon>
        <taxon>Betaproteobacteria</taxon>
        <taxon>Burkholderiales</taxon>
        <taxon>Comamonadaceae</taxon>
        <taxon>Comamonas</taxon>
    </lineage>
</organism>
<evidence type="ECO:0000313" key="2">
    <source>
        <dbReference type="Proteomes" id="UP001161294"/>
    </source>
</evidence>
<gene>
    <name evidence="1" type="ORF">N5J23_04880</name>
</gene>
<reference evidence="1" key="1">
    <citation type="submission" date="2022-09" db="EMBL/GenBank/DDBJ databases">
        <title>Intensive care unit water sources are persistently colonized with multi-drug resistant bacteria and are the site of extensive horizontal gene transfer of antibiotic resistance genes.</title>
        <authorList>
            <person name="Diorio-Toth L."/>
        </authorList>
    </citation>
    <scope>NUCLEOTIDE SEQUENCE</scope>
    <source>
        <strain evidence="1">GD03686</strain>
    </source>
</reference>
<sequence length="88" mass="10315">MARGSKHGIDRSEWEQRRTEFVRRGLELPQTKLMPLDVSEIRSAARQRERLRNHIKDNLSNAALAKKFGVHERSIEKVLSRESWGHEP</sequence>
<name>A0AA43ATZ2_9BURK</name>
<accession>A0AA43ATZ2</accession>
<evidence type="ECO:0000313" key="1">
    <source>
        <dbReference type="EMBL" id="MDH2004888.1"/>
    </source>
</evidence>
<dbReference type="RefSeq" id="WP_279821530.1">
    <property type="nucleotide sequence ID" value="NZ_JAOCFP010000002.1"/>
</dbReference>